<accession>A0A6A4P153</accession>
<dbReference type="AlphaFoldDB" id="A0A6A4P153"/>
<gene>
    <name evidence="2" type="ORF">Lalb_Chr14g0363781</name>
</gene>
<protein>
    <submittedName>
        <fullName evidence="2">Uncharacterized protein</fullName>
    </submittedName>
</protein>
<name>A0A6A4P153_LUPAL</name>
<keyword evidence="3" id="KW-1185">Reference proteome</keyword>
<proteinExistence type="predicted"/>
<organism evidence="2 3">
    <name type="scientific">Lupinus albus</name>
    <name type="common">White lupine</name>
    <name type="synonym">Lupinus termis</name>
    <dbReference type="NCBI Taxonomy" id="3870"/>
    <lineage>
        <taxon>Eukaryota</taxon>
        <taxon>Viridiplantae</taxon>
        <taxon>Streptophyta</taxon>
        <taxon>Embryophyta</taxon>
        <taxon>Tracheophyta</taxon>
        <taxon>Spermatophyta</taxon>
        <taxon>Magnoliopsida</taxon>
        <taxon>eudicotyledons</taxon>
        <taxon>Gunneridae</taxon>
        <taxon>Pentapetalae</taxon>
        <taxon>rosids</taxon>
        <taxon>fabids</taxon>
        <taxon>Fabales</taxon>
        <taxon>Fabaceae</taxon>
        <taxon>Papilionoideae</taxon>
        <taxon>50 kb inversion clade</taxon>
        <taxon>genistoids sensu lato</taxon>
        <taxon>core genistoids</taxon>
        <taxon>Genisteae</taxon>
        <taxon>Lupinus</taxon>
    </lineage>
</organism>
<feature type="chain" id="PRO_5025522025" evidence="1">
    <location>
        <begin position="19"/>
        <end position="56"/>
    </location>
</feature>
<dbReference type="Proteomes" id="UP000447434">
    <property type="component" value="Chromosome 14"/>
</dbReference>
<keyword evidence="1" id="KW-0732">Signal</keyword>
<feature type="signal peptide" evidence="1">
    <location>
        <begin position="1"/>
        <end position="18"/>
    </location>
</feature>
<dbReference type="EMBL" id="WOCE01000014">
    <property type="protein sequence ID" value="KAE9599576.1"/>
    <property type="molecule type" value="Genomic_DNA"/>
</dbReference>
<sequence length="56" mass="5933">MEPRSILFLLFSISGGSGGGGNGGRSSGVFVPAKHKDDHSLWLFLADEEATNVLQE</sequence>
<comment type="caution">
    <text evidence="2">The sequence shown here is derived from an EMBL/GenBank/DDBJ whole genome shotgun (WGS) entry which is preliminary data.</text>
</comment>
<evidence type="ECO:0000313" key="2">
    <source>
        <dbReference type="EMBL" id="KAE9599576.1"/>
    </source>
</evidence>
<evidence type="ECO:0000313" key="3">
    <source>
        <dbReference type="Proteomes" id="UP000447434"/>
    </source>
</evidence>
<evidence type="ECO:0000256" key="1">
    <source>
        <dbReference type="SAM" id="SignalP"/>
    </source>
</evidence>
<reference evidence="3" key="1">
    <citation type="journal article" date="2020" name="Nat. Commun.">
        <title>Genome sequence of the cluster root forming white lupin.</title>
        <authorList>
            <person name="Hufnagel B."/>
            <person name="Marques A."/>
            <person name="Soriano A."/>
            <person name="Marques L."/>
            <person name="Divol F."/>
            <person name="Doumas P."/>
            <person name="Sallet E."/>
            <person name="Mancinotti D."/>
            <person name="Carrere S."/>
            <person name="Marande W."/>
            <person name="Arribat S."/>
            <person name="Keller J."/>
            <person name="Huneau C."/>
            <person name="Blein T."/>
            <person name="Aime D."/>
            <person name="Laguerre M."/>
            <person name="Taylor J."/>
            <person name="Schubert V."/>
            <person name="Nelson M."/>
            <person name="Geu-Flores F."/>
            <person name="Crespi M."/>
            <person name="Gallardo-Guerrero K."/>
            <person name="Delaux P.-M."/>
            <person name="Salse J."/>
            <person name="Berges H."/>
            <person name="Guyot R."/>
            <person name="Gouzy J."/>
            <person name="Peret B."/>
        </authorList>
    </citation>
    <scope>NUCLEOTIDE SEQUENCE [LARGE SCALE GENOMIC DNA]</scope>
    <source>
        <strain evidence="3">cv. Amiga</strain>
    </source>
</reference>